<evidence type="ECO:0000313" key="3">
    <source>
        <dbReference type="Proteomes" id="UP000199008"/>
    </source>
</evidence>
<dbReference type="AlphaFoldDB" id="A0A1G9AE83"/>
<sequence length="81" mass="9097">MLKEIKGFSLLFLAVVMIGTIYIYSSNNGKNAYSDNIYTQEVHNETMAIEQDTNAIDEIIEEKILSTEESDSDLKSVTMGK</sequence>
<name>A0A1G9AE83_9BACL</name>
<keyword evidence="3" id="KW-1185">Reference proteome</keyword>
<reference evidence="3" key="1">
    <citation type="submission" date="2016-10" db="EMBL/GenBank/DDBJ databases">
        <authorList>
            <person name="Varghese N."/>
            <person name="Submissions S."/>
        </authorList>
    </citation>
    <scope>NUCLEOTIDE SEQUENCE [LARGE SCALE GENOMIC DNA]</scope>
    <source>
        <strain evidence="3">CGMCC 1.8895</strain>
    </source>
</reference>
<protein>
    <submittedName>
        <fullName evidence="2">Uncharacterized protein</fullName>
    </submittedName>
</protein>
<dbReference type="OrthoDB" id="2390186at2"/>
<evidence type="ECO:0000313" key="2">
    <source>
        <dbReference type="EMBL" id="SDK25581.1"/>
    </source>
</evidence>
<dbReference type="STRING" id="576118.SAMN05216216_101227"/>
<proteinExistence type="predicted"/>
<keyword evidence="1" id="KW-0472">Membrane</keyword>
<dbReference type="EMBL" id="FNFY01000001">
    <property type="protein sequence ID" value="SDK25581.1"/>
    <property type="molecule type" value="Genomic_DNA"/>
</dbReference>
<keyword evidence="1" id="KW-0812">Transmembrane</keyword>
<evidence type="ECO:0000256" key="1">
    <source>
        <dbReference type="SAM" id="Phobius"/>
    </source>
</evidence>
<keyword evidence="1" id="KW-1133">Transmembrane helix</keyword>
<dbReference type="RefSeq" id="WP_092983809.1">
    <property type="nucleotide sequence ID" value="NZ_FNFY01000001.1"/>
</dbReference>
<dbReference type="Proteomes" id="UP000199008">
    <property type="component" value="Unassembled WGS sequence"/>
</dbReference>
<feature type="transmembrane region" description="Helical" evidence="1">
    <location>
        <begin position="7"/>
        <end position="25"/>
    </location>
</feature>
<gene>
    <name evidence="2" type="ORF">SAMN05216216_101227</name>
</gene>
<organism evidence="2 3">
    <name type="scientific">Lacicoccus qingdaonensis</name>
    <dbReference type="NCBI Taxonomy" id="576118"/>
    <lineage>
        <taxon>Bacteria</taxon>
        <taxon>Bacillati</taxon>
        <taxon>Bacillota</taxon>
        <taxon>Bacilli</taxon>
        <taxon>Bacillales</taxon>
        <taxon>Salinicoccaceae</taxon>
        <taxon>Lacicoccus</taxon>
    </lineage>
</organism>
<accession>A0A1G9AE83</accession>